<keyword evidence="5 9" id="KW-0963">Cytoplasm</keyword>
<dbReference type="GO" id="GO:0000045">
    <property type="term" value="P:autophagosome assembly"/>
    <property type="evidence" value="ECO:0000318"/>
    <property type="project" value="GO_Central"/>
</dbReference>
<keyword evidence="6 9" id="KW-0833">Ubl conjugation pathway</keyword>
<feature type="domain" description="THIF-type NAD/FAD binding fold" evidence="10">
    <location>
        <begin position="335"/>
        <end position="588"/>
    </location>
</feature>
<dbReference type="InterPro" id="IPR042522">
    <property type="entry name" value="Atg7_N_1"/>
</dbReference>
<keyword evidence="4 9" id="KW-0813">Transport</keyword>
<dbReference type="GO" id="GO:0019778">
    <property type="term" value="F:Atg12 activating enzyme activity"/>
    <property type="evidence" value="ECO:0000318"/>
    <property type="project" value="GO_Central"/>
</dbReference>
<evidence type="ECO:0000256" key="9">
    <source>
        <dbReference type="RuleBase" id="RU366022"/>
    </source>
</evidence>
<dbReference type="Gene3D" id="3.40.140.100">
    <property type="entry name" value="Ubiquitin-like modifier-activating enzyme ATG7 C-terminal domain"/>
    <property type="match status" value="1"/>
</dbReference>
<dbReference type="EnsemblMetazoa" id="AGAP010303-RA">
    <property type="protein sequence ID" value="AGAP010303-PA"/>
    <property type="gene ID" value="AGAP010303"/>
</dbReference>
<reference evidence="12 13" key="2">
    <citation type="journal article" date="2004" name="Trends Parasitol.">
        <title>The Anopheles gambiae genome: an update.</title>
        <authorList>
            <person name="Mongin E."/>
            <person name="Louis C."/>
            <person name="Holt R.A."/>
            <person name="Birney E."/>
            <person name="Collins F.H."/>
        </authorList>
    </citation>
    <scope>NUCLEOTIDE SEQUENCE [LARGE SCALE GENOMIC DNA]</scope>
    <source>
        <strain evidence="12 13">PEST</strain>
    </source>
</reference>
<comment type="subcellular location">
    <subcellularLocation>
        <location evidence="9">Cytoplasm</location>
    </subcellularLocation>
    <subcellularLocation>
        <location evidence="9">Preautophagosomal structure</location>
    </subcellularLocation>
</comment>
<evidence type="ECO:0000256" key="7">
    <source>
        <dbReference type="ARBA" id="ARBA00022927"/>
    </source>
</evidence>
<evidence type="ECO:0000256" key="8">
    <source>
        <dbReference type="ARBA" id="ARBA00023006"/>
    </source>
</evidence>
<evidence type="ECO:0000256" key="5">
    <source>
        <dbReference type="ARBA" id="ARBA00022490"/>
    </source>
</evidence>
<dbReference type="GO" id="GO:0019779">
    <property type="term" value="F:Atg8 activating enzyme activity"/>
    <property type="evidence" value="ECO:0000318"/>
    <property type="project" value="GO_Central"/>
</dbReference>
<evidence type="ECO:0000256" key="2">
    <source>
        <dbReference type="ARBA" id="ARBA00011738"/>
    </source>
</evidence>
<dbReference type="FunFam" id="3.40.50.720:FF:000395">
    <property type="entry name" value="ubiquitin-like modifier-activating enzyme ATG7"/>
    <property type="match status" value="1"/>
</dbReference>
<name>A0A1S4H3N1_ANOGA</name>
<dbReference type="Proteomes" id="UP000007062">
    <property type="component" value="Chromosome 3R"/>
</dbReference>
<dbReference type="Gene3D" id="3.40.50.720">
    <property type="entry name" value="NAD(P)-binding Rossmann-like Domain"/>
    <property type="match status" value="1"/>
</dbReference>
<evidence type="ECO:0000259" key="10">
    <source>
        <dbReference type="Pfam" id="PF00899"/>
    </source>
</evidence>
<protein>
    <recommendedName>
        <fullName evidence="3 9">Ubiquitin-like modifier-activating enzyme ATG7</fullName>
    </recommendedName>
    <alternativeName>
        <fullName evidence="9">Autophagy-related protein 7</fullName>
    </alternativeName>
</protein>
<dbReference type="VEuPathDB" id="VectorBase:AGAMI1_005157"/>
<evidence type="ECO:0000256" key="6">
    <source>
        <dbReference type="ARBA" id="ARBA00022786"/>
    </source>
</evidence>
<dbReference type="InterPro" id="IPR006285">
    <property type="entry name" value="Atg7"/>
</dbReference>
<dbReference type="VEuPathDB" id="VectorBase:AGAP010303"/>
<dbReference type="PANTHER" id="PTHR10953">
    <property type="entry name" value="UBIQUITIN-ACTIVATING ENZYME E1"/>
    <property type="match status" value="1"/>
</dbReference>
<dbReference type="InParanoid" id="A0A1S4H3N1"/>
<comment type="similarity">
    <text evidence="1 9">Belongs to the ATG7 family.</text>
</comment>
<dbReference type="GO" id="GO:0032446">
    <property type="term" value="P:protein modification by small protein conjugation"/>
    <property type="evidence" value="ECO:0000318"/>
    <property type="project" value="GO_Central"/>
</dbReference>
<dbReference type="PANTHER" id="PTHR10953:SF3">
    <property type="entry name" value="UBIQUITIN-LIKE MODIFIER-ACTIVATING ENZYME ATG7"/>
    <property type="match status" value="1"/>
</dbReference>
<dbReference type="FunCoup" id="A0A1S4H3N1">
    <property type="interactions" value="1171"/>
</dbReference>
<sequence>MTDGSLEMCILKFLPFQSFIHNDFWHKYVDIKIDIDRLNETGRTIIGTIALRKNKVPMVEVTCSSLNTKYEDDSVLGFRCKGILLNHNTLETFKNCDKKALLKIEAIKLYSDLLNQESIQSSSDLVKFCLLSFADLKKYKFYHWFAFPAPTELIFKYDDEKTITSISEERLRSCIVQFLYRKPTPNEPFFIYHVNEGIKLISEYIQHHNKLANFREQDLNNLYFCCYDPSGQNISSPPGWQLRQFLTYLVITSPALAEQGIKCIRITGGTASELQFSEMRIFLPKHVSNVNSLSSWVGWESDESGKYLPRLTTLNNSMSPKRLAENAINLNLKLMKWRLVPSINLNAISRTKCLLLGAGTLGCNVARSLLAWGITHISIVDCGHISLSNPIRQSLYRYEDTLNGGKPKASTVAERLLEINPSAKITGINLKIPMPGHPVGQGNEVNETREILTKLINLIQQHDVIYLLTDSRESRWLPTMLGRFYNKIVMNAALGFDSYLVMRHGFQTNNIMEADGDTNLSSTVIAGFHKINCCDLGCYFCNDIVAPGNSMKDRTLDQQCTVTRPGVSNMASALAVELMISIIQHGDAPAYYRTPKSDPHAQQQEPEGLLGIIPHSIRGNISTLQSMVTATARYTNCVACSSLVLERYATSGQDFIINVLNGSESLEAIVGLHKLISSINEVNMKVNWNIALKIK</sequence>
<feature type="domain" description="Ubiquitin-like modifier-activating enzyme Atg7 N-terminal" evidence="11">
    <location>
        <begin position="11"/>
        <end position="318"/>
    </location>
</feature>
<reference evidence="12" key="3">
    <citation type="submission" date="2020-05" db="UniProtKB">
        <authorList>
            <consortium name="EnsemblMetazoa"/>
        </authorList>
    </citation>
    <scope>IDENTIFICATION</scope>
    <source>
        <strain evidence="12">PEST</strain>
    </source>
</reference>
<dbReference type="NCBIfam" id="TIGR01381">
    <property type="entry name" value="E1_like_apg7"/>
    <property type="match status" value="1"/>
</dbReference>
<keyword evidence="7 9" id="KW-0653">Protein transport</keyword>
<proteinExistence type="inferred from homology"/>
<evidence type="ECO:0000313" key="12">
    <source>
        <dbReference type="EnsemblMetazoa" id="AGAP010303-PA"/>
    </source>
</evidence>
<evidence type="ECO:0000256" key="1">
    <source>
        <dbReference type="ARBA" id="ARBA00010931"/>
    </source>
</evidence>
<dbReference type="Pfam" id="PF16420">
    <property type="entry name" value="ATG7_N"/>
    <property type="match status" value="1"/>
</dbReference>
<dbReference type="InterPro" id="IPR032197">
    <property type="entry name" value="Atg7_N"/>
</dbReference>
<keyword evidence="13" id="KW-1185">Reference proteome</keyword>
<dbReference type="GO" id="GO:0034727">
    <property type="term" value="P:piecemeal microautophagy of the nucleus"/>
    <property type="evidence" value="ECO:0000318"/>
    <property type="project" value="GO_Central"/>
</dbReference>
<accession>A0A1S4H3N1</accession>
<evidence type="ECO:0000259" key="11">
    <source>
        <dbReference type="Pfam" id="PF16420"/>
    </source>
</evidence>
<dbReference type="InterPro" id="IPR042523">
    <property type="entry name" value="Atg7_N_2"/>
</dbReference>
<dbReference type="AlphaFoldDB" id="A0A1S4H3N1"/>
<dbReference type="GO" id="GO:0015031">
    <property type="term" value="P:protein transport"/>
    <property type="evidence" value="ECO:0007669"/>
    <property type="project" value="UniProtKB-UniRule"/>
</dbReference>
<evidence type="ECO:0000256" key="4">
    <source>
        <dbReference type="ARBA" id="ARBA00022448"/>
    </source>
</evidence>
<dbReference type="Pfam" id="PF00899">
    <property type="entry name" value="ThiF"/>
    <property type="match status" value="1"/>
</dbReference>
<dbReference type="GO" id="GO:0006995">
    <property type="term" value="P:cellular response to nitrogen starvation"/>
    <property type="evidence" value="ECO:0000318"/>
    <property type="project" value="GO_Central"/>
</dbReference>
<dbReference type="GO" id="GO:0000407">
    <property type="term" value="C:phagophore assembly site"/>
    <property type="evidence" value="ECO:0000318"/>
    <property type="project" value="GO_Central"/>
</dbReference>
<comment type="subunit">
    <text evidence="2 9">Homodimer.</text>
</comment>
<evidence type="ECO:0000256" key="3">
    <source>
        <dbReference type="ARBA" id="ARBA00017647"/>
    </source>
</evidence>
<dbReference type="InterPro" id="IPR035985">
    <property type="entry name" value="Ubiquitin-activating_enz"/>
</dbReference>
<evidence type="ECO:0000313" key="13">
    <source>
        <dbReference type="Proteomes" id="UP000007062"/>
    </source>
</evidence>
<organism evidence="12 13">
    <name type="scientific">Anopheles gambiae</name>
    <name type="common">African malaria mosquito</name>
    <dbReference type="NCBI Taxonomy" id="7165"/>
    <lineage>
        <taxon>Eukaryota</taxon>
        <taxon>Metazoa</taxon>
        <taxon>Ecdysozoa</taxon>
        <taxon>Arthropoda</taxon>
        <taxon>Hexapoda</taxon>
        <taxon>Insecta</taxon>
        <taxon>Pterygota</taxon>
        <taxon>Neoptera</taxon>
        <taxon>Endopterygota</taxon>
        <taxon>Diptera</taxon>
        <taxon>Nematocera</taxon>
        <taxon>Culicoidea</taxon>
        <taxon>Culicidae</taxon>
        <taxon>Anophelinae</taxon>
        <taxon>Anopheles</taxon>
    </lineage>
</organism>
<reference evidence="12 13" key="1">
    <citation type="journal article" date="2002" name="Science">
        <title>The genome sequence of the malaria mosquito Anopheles gambiae.</title>
        <authorList>
            <person name="Holt R.A."/>
            <person name="Subramanian G.M."/>
            <person name="Halpern A."/>
            <person name="Sutton G.G."/>
            <person name="Charlab R."/>
            <person name="Nusskern D.R."/>
            <person name="Wincker P."/>
            <person name="Clark A.G."/>
            <person name="Ribeiro J.M."/>
            <person name="Wides R."/>
            <person name="Salzberg S.L."/>
            <person name="Loftus B."/>
            <person name="Yandell M."/>
            <person name="Majoros W.H."/>
            <person name="Rusch D.B."/>
            <person name="Lai Z."/>
            <person name="Kraft C.L."/>
            <person name="Abril J.F."/>
            <person name="Anthouard V."/>
            <person name="Arensburger P."/>
            <person name="Atkinson P.W."/>
            <person name="Baden H."/>
            <person name="de Berardinis V."/>
            <person name="Baldwin D."/>
            <person name="Benes V."/>
            <person name="Biedler J."/>
            <person name="Blass C."/>
            <person name="Bolanos R."/>
            <person name="Boscus D."/>
            <person name="Barnstead M."/>
            <person name="Cai S."/>
            <person name="Center A."/>
            <person name="Chaturverdi K."/>
            <person name="Christophides G.K."/>
            <person name="Chrystal M.A."/>
            <person name="Clamp M."/>
            <person name="Cravchik A."/>
            <person name="Curwen V."/>
            <person name="Dana A."/>
            <person name="Delcher A."/>
            <person name="Dew I."/>
            <person name="Evans C.A."/>
            <person name="Flanigan M."/>
            <person name="Grundschober-Freimoser A."/>
            <person name="Friedli L."/>
            <person name="Gu Z."/>
            <person name="Guan P."/>
            <person name="Guigo R."/>
            <person name="Hillenmeyer M.E."/>
            <person name="Hladun S.L."/>
            <person name="Hogan J.R."/>
            <person name="Hong Y.S."/>
            <person name="Hoover J."/>
            <person name="Jaillon O."/>
            <person name="Ke Z."/>
            <person name="Kodira C."/>
            <person name="Kokoza E."/>
            <person name="Koutsos A."/>
            <person name="Letunic I."/>
            <person name="Levitsky A."/>
            <person name="Liang Y."/>
            <person name="Lin J.J."/>
            <person name="Lobo N.F."/>
            <person name="Lopez J.R."/>
            <person name="Malek J.A."/>
            <person name="McIntosh T.C."/>
            <person name="Meister S."/>
            <person name="Miller J."/>
            <person name="Mobarry C."/>
            <person name="Mongin E."/>
            <person name="Murphy S.D."/>
            <person name="O'Brochta D.A."/>
            <person name="Pfannkoch C."/>
            <person name="Qi R."/>
            <person name="Regier M.A."/>
            <person name="Remington K."/>
            <person name="Shao H."/>
            <person name="Sharakhova M.V."/>
            <person name="Sitter C.D."/>
            <person name="Shetty J."/>
            <person name="Smith T.J."/>
            <person name="Strong R."/>
            <person name="Sun J."/>
            <person name="Thomasova D."/>
            <person name="Ton L.Q."/>
            <person name="Topalis P."/>
            <person name="Tu Z."/>
            <person name="Unger M.F."/>
            <person name="Walenz B."/>
            <person name="Wang A."/>
            <person name="Wang J."/>
            <person name="Wang M."/>
            <person name="Wang X."/>
            <person name="Woodford K.J."/>
            <person name="Wortman J.R."/>
            <person name="Wu M."/>
            <person name="Yao A."/>
            <person name="Zdobnov E.M."/>
            <person name="Zhang H."/>
            <person name="Zhao Q."/>
            <person name="Zhao S."/>
            <person name="Zhu S.C."/>
            <person name="Zhimulev I."/>
            <person name="Coluzzi M."/>
            <person name="della Torre A."/>
            <person name="Roth C.W."/>
            <person name="Louis C."/>
            <person name="Kalush F."/>
            <person name="Mural R.J."/>
            <person name="Myers E.W."/>
            <person name="Adams M.D."/>
            <person name="Smith H.O."/>
            <person name="Broder S."/>
            <person name="Gardner M.J."/>
            <person name="Fraser C.M."/>
            <person name="Birney E."/>
            <person name="Bork P."/>
            <person name="Brey P.T."/>
            <person name="Venter J.C."/>
            <person name="Weissenbach J."/>
            <person name="Kafatos F.C."/>
            <person name="Collins F.H."/>
            <person name="Hoffman S.L."/>
        </authorList>
    </citation>
    <scope>NUCLEOTIDE SEQUENCE [LARGE SCALE GENOMIC DNA]</scope>
    <source>
        <strain evidence="12 13">PEST</strain>
    </source>
</reference>
<comment type="function">
    <text evidence="9">E1-like activating enzyme involved in the 2 ubiquitin-like systems required for autophagy.</text>
</comment>
<keyword evidence="8 9" id="KW-0072">Autophagy</keyword>
<dbReference type="GO" id="GO:0005737">
    <property type="term" value="C:cytoplasm"/>
    <property type="evidence" value="ECO:0000318"/>
    <property type="project" value="GO_Central"/>
</dbReference>
<dbReference type="SUPFAM" id="SSF69572">
    <property type="entry name" value="Activating enzymes of the ubiquitin-like proteins"/>
    <property type="match status" value="1"/>
</dbReference>
<dbReference type="OMA" id="RQIWDAI"/>
<dbReference type="Gene3D" id="3.40.140.70">
    <property type="entry name" value="Ubiquitin-like modifier-activating enzyme ATG7 N-terminal domain"/>
    <property type="match status" value="1"/>
</dbReference>
<dbReference type="EMBL" id="AAAB01008971">
    <property type="status" value="NOT_ANNOTATED_CDS"/>
    <property type="molecule type" value="Genomic_DNA"/>
</dbReference>
<dbReference type="GO" id="GO:0000423">
    <property type="term" value="P:mitophagy"/>
    <property type="evidence" value="ECO:0000318"/>
    <property type="project" value="GO_Central"/>
</dbReference>
<dbReference type="InterPro" id="IPR045886">
    <property type="entry name" value="ThiF/MoeB/HesA"/>
</dbReference>
<dbReference type="InterPro" id="IPR000594">
    <property type="entry name" value="ThiF_NAD_FAD-bd"/>
</dbReference>